<feature type="region of interest" description="Disordered" evidence="12">
    <location>
        <begin position="1364"/>
        <end position="1389"/>
    </location>
</feature>
<gene>
    <name evidence="15" type="ORF">J4Q44_G00062340</name>
</gene>
<organism evidence="15 16">
    <name type="scientific">Coregonus suidteri</name>
    <dbReference type="NCBI Taxonomy" id="861788"/>
    <lineage>
        <taxon>Eukaryota</taxon>
        <taxon>Metazoa</taxon>
        <taxon>Chordata</taxon>
        <taxon>Craniata</taxon>
        <taxon>Vertebrata</taxon>
        <taxon>Euteleostomi</taxon>
        <taxon>Actinopterygii</taxon>
        <taxon>Neopterygii</taxon>
        <taxon>Teleostei</taxon>
        <taxon>Protacanthopterygii</taxon>
        <taxon>Salmoniformes</taxon>
        <taxon>Salmonidae</taxon>
        <taxon>Coregoninae</taxon>
        <taxon>Coregonus</taxon>
    </lineage>
</organism>
<keyword evidence="6" id="KW-0862">Zinc</keyword>
<feature type="compositionally biased region" description="Basic and acidic residues" evidence="12">
    <location>
        <begin position="257"/>
        <end position="267"/>
    </location>
</feature>
<feature type="compositionally biased region" description="Low complexity" evidence="12">
    <location>
        <begin position="985"/>
        <end position="1001"/>
    </location>
</feature>
<evidence type="ECO:0000256" key="1">
    <source>
        <dbReference type="ARBA" id="ARBA00004123"/>
    </source>
</evidence>
<feature type="compositionally biased region" description="Polar residues" evidence="12">
    <location>
        <begin position="1274"/>
        <end position="1291"/>
    </location>
</feature>
<feature type="region of interest" description="Disordered" evidence="12">
    <location>
        <begin position="1248"/>
        <end position="1308"/>
    </location>
</feature>
<evidence type="ECO:0000313" key="15">
    <source>
        <dbReference type="EMBL" id="KAK6323895.1"/>
    </source>
</evidence>
<feature type="compositionally biased region" description="Basic and acidic residues" evidence="12">
    <location>
        <begin position="2026"/>
        <end position="2038"/>
    </location>
</feature>
<feature type="compositionally biased region" description="Polar residues" evidence="12">
    <location>
        <begin position="551"/>
        <end position="563"/>
    </location>
</feature>
<evidence type="ECO:0000256" key="8">
    <source>
        <dbReference type="ARBA" id="ARBA00023125"/>
    </source>
</evidence>
<dbReference type="InterPro" id="IPR036236">
    <property type="entry name" value="Znf_C2H2_sf"/>
</dbReference>
<dbReference type="Gene3D" id="3.30.160.60">
    <property type="entry name" value="Classic Zinc Finger"/>
    <property type="match status" value="4"/>
</dbReference>
<dbReference type="InterPro" id="IPR034729">
    <property type="entry name" value="Znf_CCHC_HIVEP"/>
</dbReference>
<feature type="compositionally biased region" description="Polar residues" evidence="12">
    <location>
        <begin position="313"/>
        <end position="336"/>
    </location>
</feature>
<feature type="region of interest" description="Disordered" evidence="12">
    <location>
        <begin position="206"/>
        <end position="336"/>
    </location>
</feature>
<feature type="region of interest" description="Disordered" evidence="12">
    <location>
        <begin position="948"/>
        <end position="969"/>
    </location>
</feature>
<keyword evidence="10" id="KW-0539">Nucleus</keyword>
<dbReference type="GO" id="GO:0008270">
    <property type="term" value="F:zinc ion binding"/>
    <property type="evidence" value="ECO:0007669"/>
    <property type="project" value="UniProtKB-KW"/>
</dbReference>
<protein>
    <recommendedName>
        <fullName evidence="17">Transcription factor HIVEP3-like</fullName>
    </recommendedName>
</protein>
<evidence type="ECO:0008006" key="17">
    <source>
        <dbReference type="Google" id="ProtNLM"/>
    </source>
</evidence>
<dbReference type="FunFam" id="3.30.160.60:FF:000508">
    <property type="entry name" value="Myeloid zinc finger 1"/>
    <property type="match status" value="1"/>
</dbReference>
<feature type="compositionally biased region" description="Basic residues" evidence="12">
    <location>
        <begin position="206"/>
        <end position="215"/>
    </location>
</feature>
<feature type="compositionally biased region" description="Low complexity" evidence="12">
    <location>
        <begin position="363"/>
        <end position="372"/>
    </location>
</feature>
<sequence length="2139" mass="234661">MEALHSCSHLPTGEQSGGHDQPQPGESALPLPEPQPLKSPSSQNHEPQTQQTHSKQGGPQQQQQQHHGQHHKLPNKRERKRLRHQRQSVDSDTPPAEEGKHAKGEATPTRVARTSSGRTPATPSSSSTSTQSTEAPATEENQEGTLKQKRERKPGKPGKYVCSYCGRACAKPSVLQKHIRSHTGERPYPCAPCGFSFKTKSNLYKHRKSHTHRVKAGLASVEPSALEEPVPESEDETRQQLSAASSNLERQGSVANEKTHKDTERPTEQSSGMDNSYAVKKRLAMRLSRGKRGPLGSSDSISSSLGMGSRGSTESGYFSRSESTEQSQDSPPNVTSAKSYAEIILGKYGRLGHLQRMSRHQDQQPSGSQGQQEKSIPFTVPKKQVIDHITNLITINEAVVDTSKIDSVKPRRFSLSRRSSTESNSKVSLSLKEPPVVHHSTNNPGDPGFKSSGSITMGVPCEKFHHHQSLHMDSTAGQTSTSMAPLLRSLSMPSAASSTNASSGVCPQNFRLSQSFDERSETQSRRIGMLRRQPAIELPPGAEFTKEGHSLLSSSNTRSNHNMSVVPPDHKQCQPEPYECESCGIVCKNWEGYKAHKRSPCIARLPQESLGTTKCQLDRSQLMHYPISRPGALAMRKRRKEESFESDDPSSPVSLSIPTLSTLVHDRDEKSVACNRNSWSRLEQDRGGTSKGFSVIQHTSSFEKQDTLFTESQGKEEAHIKFQSHEDASQKQLQEHSSKPTPRKLVRQHNVQVPEILITEDSNTNVIESVQTQSETASIMPKQTKRTEEFQWPQRSLTLSGVPIEKLPPKKKRIRLAEAAQSSGESMSSFDSISLPHSPSQDSCASHASSHSASFEESTRPGDMETLAGTPLRRSRAPNMLTVPGLHHHKREMRRSASEQAPHDPKQQSVLMAMSEMRSKSFDYSSLSPERSAAGWRDRRKCLLMRHTAVRDPEEEEQPAKPAELKLNPSSSIFAKHTALKVNNPSHCSPSPDPVSPSTSSKLSPGPQHLSPAAGSPLSGEPTSCNPLCQEPPSQWKLGQSIQLTGHCSEDLASQNSVESPDPLQRVSPSPLCSGKPVIISLRPVHTYIHPAQSRPIYPPHPLPTQCPLGIARAHYLPISTGLKLEIPVPTHSHDGHSEFVTHPPQILHPHPNITLSPELLRPSISPAVAVVRLQADTNTLASAIYTTLSQTTTSRSQEPVCSGLNSGNRNTPTSEHNSHLVMTLPAGSKRLSETLLPVSQLTLPPGNHLALPLPPGSQLWSEEGCRSSGSGSNKRMLSPSNSVDFSPDSKQQQKRVKEEEEEEESCVGNVITETSTKEEEVEIPTCLPRVCTPISPEGPSYPTLQSTTSHSWCYLNYVKPNPTTSTDQPSVYSSWSTSEYDPNPPGLSSKTALSLLDCKQRVSPTIYTMSPMSSIPAETPPEPADMKTPCPSEVHATLPGDSHRVETTEQEQSAEDKEPKKEREKEEEKEEAEKEEEAQSTSKCREPPPRIWICEGGYRSSEEYVYVRGRGRGRYVCEECGIRCKKPSMLRKHIRLHTDSRPYVCKHCNFAFKTKGNLTKHMKSKAHGKKCHDGPMTGPSLEETEADEGGNEDCSVWPETGQDEHQFSDVSETEDDYDDNEYDDEDDDGEEESWSHEDPSTTSTSHLKPPKPPDQNRTTPDRDRTRPSGSSPSSQPQRLNSQEPSLCYPAGSPSKKRALFSRRRHLDRAGHRSPLHCPSPTLSPSPSHRLSSSPAPALSLSLTHHMSPAHSLSPRGDLSPLRCPSPRHNLSPVSCHPSPPPLSSLSPRHKLSPAPCHPSPPSSLSLLGCHVSPSLERHPSPLRGLSPVRPKSPSGGSPAPQATIPAEHRTCLPRDPSSNPHRDRPATDTSSKARLMKSYSVQEDNELRPPLLSPRTRPSRGGHGGVLSHLPLHSQQLARTTNLMIPIGGIHMIQPRTSPLYSLVTSPVAAKDTPTPARMDRSMAAQNTPTPAVIDRSRSSQDSSTLTRMDRSMTAQNTPTPAEMDQSRIRRAGLDKGPLSWPSSLKDHQNTLNEDARPSTSIHTSYQDNRVGQGEAGAGCRQSGPLPDKAGMAHVQVCTMIPENHGSLSQREETKLLFTGTEVAGSSHTTGARKSTEGEPHTQKEIQIHTLEEEVFNK</sequence>
<dbReference type="PANTHER" id="PTHR45944:SF6">
    <property type="entry name" value="HIVEP ZINC FINGER 3A"/>
    <property type="match status" value="1"/>
</dbReference>
<feature type="domain" description="C2H2-type" evidence="13">
    <location>
        <begin position="1516"/>
        <end position="1543"/>
    </location>
</feature>
<feature type="compositionally biased region" description="Polar residues" evidence="12">
    <location>
        <begin position="38"/>
        <end position="49"/>
    </location>
</feature>
<feature type="compositionally biased region" description="Basic residues" evidence="12">
    <location>
        <begin position="147"/>
        <end position="156"/>
    </location>
</feature>
<feature type="compositionally biased region" description="Basic residues" evidence="12">
    <location>
        <begin position="1695"/>
        <end position="1715"/>
    </location>
</feature>
<feature type="region of interest" description="Disordered" evidence="12">
    <location>
        <begin position="815"/>
        <end position="907"/>
    </location>
</feature>
<feature type="compositionally biased region" description="Polar residues" evidence="12">
    <location>
        <begin position="239"/>
        <end position="256"/>
    </location>
</feature>
<feature type="compositionally biased region" description="Low complexity" evidence="12">
    <location>
        <begin position="1716"/>
        <end position="1744"/>
    </location>
</feature>
<feature type="compositionally biased region" description="Basic and acidic residues" evidence="12">
    <location>
        <begin position="713"/>
        <end position="738"/>
    </location>
</feature>
<feature type="region of interest" description="Disordered" evidence="12">
    <location>
        <begin position="356"/>
        <end position="376"/>
    </location>
</feature>
<evidence type="ECO:0000256" key="3">
    <source>
        <dbReference type="ARBA" id="ARBA00022723"/>
    </source>
</evidence>
<dbReference type="PROSITE" id="PS51811">
    <property type="entry name" value="ZF_CCHC_HIVEP"/>
    <property type="match status" value="1"/>
</dbReference>
<feature type="compositionally biased region" description="Basic residues" evidence="12">
    <location>
        <begin position="279"/>
        <end position="292"/>
    </location>
</feature>
<dbReference type="GO" id="GO:0005634">
    <property type="term" value="C:nucleus"/>
    <property type="evidence" value="ECO:0007669"/>
    <property type="project" value="UniProtKB-SubCell"/>
</dbReference>
<keyword evidence="9" id="KW-0804">Transcription</keyword>
<feature type="compositionally biased region" description="Low complexity" evidence="12">
    <location>
        <begin position="1668"/>
        <end position="1679"/>
    </location>
</feature>
<feature type="region of interest" description="Disordered" evidence="12">
    <location>
        <begin position="1566"/>
        <end position="1905"/>
    </location>
</feature>
<dbReference type="InterPro" id="IPR051969">
    <property type="entry name" value="Zinc-finger_DNA-bd_regulators"/>
</dbReference>
<reference evidence="15 16" key="1">
    <citation type="submission" date="2021-04" db="EMBL/GenBank/DDBJ databases">
        <authorList>
            <person name="De Guttry C."/>
            <person name="Zahm M."/>
            <person name="Klopp C."/>
            <person name="Cabau C."/>
            <person name="Louis A."/>
            <person name="Berthelot C."/>
            <person name="Parey E."/>
            <person name="Roest Crollius H."/>
            <person name="Montfort J."/>
            <person name="Robinson-Rechavi M."/>
            <person name="Bucao C."/>
            <person name="Bouchez O."/>
            <person name="Gislard M."/>
            <person name="Lluch J."/>
            <person name="Milhes M."/>
            <person name="Lampietro C."/>
            <person name="Lopez Roques C."/>
            <person name="Donnadieu C."/>
            <person name="Braasch I."/>
            <person name="Desvignes T."/>
            <person name="Postlethwait J."/>
            <person name="Bobe J."/>
            <person name="Wedekind C."/>
            <person name="Guiguen Y."/>
        </authorList>
    </citation>
    <scope>NUCLEOTIDE SEQUENCE [LARGE SCALE GENOMIC DNA]</scope>
    <source>
        <strain evidence="15">Cs_M1</strain>
        <tissue evidence="15">Blood</tissue>
    </source>
</reference>
<comment type="subcellular location">
    <subcellularLocation>
        <location evidence="1">Nucleus</location>
    </subcellularLocation>
</comment>
<feature type="region of interest" description="Disordered" evidence="12">
    <location>
        <begin position="411"/>
        <end position="449"/>
    </location>
</feature>
<dbReference type="PROSITE" id="PS00028">
    <property type="entry name" value="ZINC_FINGER_C2H2_1"/>
    <property type="match status" value="4"/>
</dbReference>
<dbReference type="PROSITE" id="PS50157">
    <property type="entry name" value="ZINC_FINGER_C2H2_2"/>
    <property type="match status" value="4"/>
</dbReference>
<feature type="domain" description="CCHC HIVEP-type" evidence="14">
    <location>
        <begin position="575"/>
        <end position="605"/>
    </location>
</feature>
<feature type="domain" description="C2H2-type" evidence="13">
    <location>
        <begin position="160"/>
        <end position="187"/>
    </location>
</feature>
<keyword evidence="8" id="KW-0238">DNA-binding</keyword>
<feature type="region of interest" description="Disordered" evidence="12">
    <location>
        <begin position="982"/>
        <end position="1032"/>
    </location>
</feature>
<feature type="region of interest" description="Disordered" evidence="12">
    <location>
        <begin position="1408"/>
        <end position="1486"/>
    </location>
</feature>
<proteinExistence type="inferred from homology"/>
<evidence type="ECO:0000256" key="2">
    <source>
        <dbReference type="ARBA" id="ARBA00006991"/>
    </source>
</evidence>
<dbReference type="GO" id="GO:0042802">
    <property type="term" value="F:identical protein binding"/>
    <property type="evidence" value="ECO:0007669"/>
    <property type="project" value="UniProtKB-ARBA"/>
</dbReference>
<feature type="compositionally biased region" description="Basic and acidic residues" evidence="12">
    <location>
        <begin position="2006"/>
        <end position="2015"/>
    </location>
</feature>
<feature type="compositionally biased region" description="Low complexity" evidence="12">
    <location>
        <begin position="838"/>
        <end position="856"/>
    </location>
</feature>
<dbReference type="Pfam" id="PF00096">
    <property type="entry name" value="zf-C2H2"/>
    <property type="match status" value="4"/>
</dbReference>
<evidence type="ECO:0000256" key="10">
    <source>
        <dbReference type="ARBA" id="ARBA00023242"/>
    </source>
</evidence>
<dbReference type="SMART" id="SM00355">
    <property type="entry name" value="ZnF_C2H2"/>
    <property type="match status" value="5"/>
</dbReference>
<feature type="domain" description="C2H2-type" evidence="13">
    <location>
        <begin position="1544"/>
        <end position="1568"/>
    </location>
</feature>
<feature type="compositionally biased region" description="Polar residues" evidence="12">
    <location>
        <begin position="2105"/>
        <end position="2114"/>
    </location>
</feature>
<feature type="compositionally biased region" description="Acidic residues" evidence="12">
    <location>
        <begin position="1612"/>
        <end position="1633"/>
    </location>
</feature>
<dbReference type="FunFam" id="3.30.160.60:FF:000594">
    <property type="entry name" value="Transcription factor HIVEP2"/>
    <property type="match status" value="1"/>
</dbReference>
<feature type="compositionally biased region" description="Polar residues" evidence="12">
    <location>
        <begin position="2039"/>
        <end position="2051"/>
    </location>
</feature>
<feature type="compositionally biased region" description="Low complexity" evidence="12">
    <location>
        <begin position="50"/>
        <end position="66"/>
    </location>
</feature>
<keyword evidence="5 11" id="KW-0863">Zinc-finger</keyword>
<dbReference type="GO" id="GO:0000981">
    <property type="term" value="F:DNA-binding transcription factor activity, RNA polymerase II-specific"/>
    <property type="evidence" value="ECO:0007669"/>
    <property type="project" value="TreeGrafter"/>
</dbReference>
<feature type="region of interest" description="Disordered" evidence="12">
    <location>
        <begin position="540"/>
        <end position="568"/>
    </location>
</feature>
<feature type="compositionally biased region" description="Low complexity" evidence="12">
    <location>
        <begin position="296"/>
        <end position="312"/>
    </location>
</feature>
<keyword evidence="3" id="KW-0479">Metal-binding</keyword>
<evidence type="ECO:0000256" key="9">
    <source>
        <dbReference type="ARBA" id="ARBA00023163"/>
    </source>
</evidence>
<evidence type="ECO:0000256" key="12">
    <source>
        <dbReference type="SAM" id="MobiDB-lite"/>
    </source>
</evidence>
<feature type="compositionally biased region" description="Low complexity" evidence="12">
    <location>
        <begin position="114"/>
        <end position="139"/>
    </location>
</feature>
<evidence type="ECO:0000313" key="16">
    <source>
        <dbReference type="Proteomes" id="UP001356427"/>
    </source>
</evidence>
<feature type="compositionally biased region" description="Basic and acidic residues" evidence="12">
    <location>
        <begin position="894"/>
        <end position="906"/>
    </location>
</feature>
<feature type="compositionally biased region" description="Basic residues" evidence="12">
    <location>
        <begin position="67"/>
        <end position="86"/>
    </location>
</feature>
<feature type="region of interest" description="Disordered" evidence="12">
    <location>
        <begin position="628"/>
        <end position="660"/>
    </location>
</feature>
<dbReference type="SUPFAM" id="SSF57667">
    <property type="entry name" value="beta-beta-alpha zinc fingers"/>
    <property type="match status" value="2"/>
</dbReference>
<dbReference type="EMBL" id="JAGTTL010000004">
    <property type="protein sequence ID" value="KAK6323895.1"/>
    <property type="molecule type" value="Genomic_DNA"/>
</dbReference>
<feature type="compositionally biased region" description="Polar residues" evidence="12">
    <location>
        <begin position="820"/>
        <end position="837"/>
    </location>
</feature>
<feature type="domain" description="C2H2-type" evidence="13">
    <location>
        <begin position="188"/>
        <end position="215"/>
    </location>
</feature>
<feature type="compositionally biased region" description="Low complexity" evidence="12">
    <location>
        <begin position="416"/>
        <end position="428"/>
    </location>
</feature>
<evidence type="ECO:0000259" key="14">
    <source>
        <dbReference type="PROSITE" id="PS51811"/>
    </source>
</evidence>
<keyword evidence="16" id="KW-1185">Reference proteome</keyword>
<evidence type="ECO:0000256" key="11">
    <source>
        <dbReference type="PROSITE-ProRule" id="PRU00042"/>
    </source>
</evidence>
<keyword evidence="4" id="KW-0677">Repeat</keyword>
<feature type="compositionally biased region" description="Basic and acidic residues" evidence="12">
    <location>
        <begin position="2115"/>
        <end position="2139"/>
    </location>
</feature>
<name>A0AAN8M352_9TELE</name>
<dbReference type="InterPro" id="IPR013087">
    <property type="entry name" value="Znf_C2H2_type"/>
</dbReference>
<feature type="compositionally biased region" description="Polar residues" evidence="12">
    <location>
        <begin position="1981"/>
        <end position="2001"/>
    </location>
</feature>
<dbReference type="Proteomes" id="UP001356427">
    <property type="component" value="Unassembled WGS sequence"/>
</dbReference>
<evidence type="ECO:0000256" key="5">
    <source>
        <dbReference type="ARBA" id="ARBA00022771"/>
    </source>
</evidence>
<feature type="compositionally biased region" description="Acidic residues" evidence="12">
    <location>
        <begin position="1583"/>
        <end position="1592"/>
    </location>
</feature>
<comment type="similarity">
    <text evidence="2">Belongs to the krueppel C2H2-type zinc-finger protein family.</text>
</comment>
<dbReference type="GO" id="GO:0000978">
    <property type="term" value="F:RNA polymerase II cis-regulatory region sequence-specific DNA binding"/>
    <property type="evidence" value="ECO:0007669"/>
    <property type="project" value="TreeGrafter"/>
</dbReference>
<dbReference type="PANTHER" id="PTHR45944">
    <property type="entry name" value="SCHNURRI, ISOFORM F"/>
    <property type="match status" value="1"/>
</dbReference>
<feature type="region of interest" description="Disordered" evidence="12">
    <location>
        <begin position="1"/>
        <end position="160"/>
    </location>
</feature>
<evidence type="ECO:0000256" key="4">
    <source>
        <dbReference type="ARBA" id="ARBA00022737"/>
    </source>
</evidence>
<feature type="region of interest" description="Disordered" evidence="12">
    <location>
        <begin position="2102"/>
        <end position="2139"/>
    </location>
</feature>
<evidence type="ECO:0000256" key="7">
    <source>
        <dbReference type="ARBA" id="ARBA00023015"/>
    </source>
</evidence>
<feature type="region of interest" description="Disordered" evidence="12">
    <location>
        <begin position="1965"/>
        <end position="2062"/>
    </location>
</feature>
<feature type="compositionally biased region" description="Basic and acidic residues" evidence="12">
    <location>
        <begin position="1455"/>
        <end position="1467"/>
    </location>
</feature>
<comment type="caution">
    <text evidence="15">The sequence shown here is derived from an EMBL/GenBank/DDBJ whole genome shotgun (WGS) entry which is preliminary data.</text>
</comment>
<keyword evidence="7" id="KW-0805">Transcription regulation</keyword>
<feature type="region of interest" description="Disordered" evidence="12">
    <location>
        <begin position="710"/>
        <end position="745"/>
    </location>
</feature>
<accession>A0AAN8M352</accession>
<evidence type="ECO:0000259" key="13">
    <source>
        <dbReference type="PROSITE" id="PS50157"/>
    </source>
</evidence>
<feature type="compositionally biased region" description="Acidic residues" evidence="12">
    <location>
        <begin position="1468"/>
        <end position="1479"/>
    </location>
</feature>
<dbReference type="FunFam" id="3.30.160.60:FF:000145">
    <property type="entry name" value="Zinc finger protein 574"/>
    <property type="match status" value="1"/>
</dbReference>
<evidence type="ECO:0000256" key="6">
    <source>
        <dbReference type="ARBA" id="ARBA00022833"/>
    </source>
</evidence>